<reference evidence="2" key="1">
    <citation type="submission" date="2015-09" db="EMBL/GenBank/DDBJ databases">
        <authorList>
            <consortium name="Pathogen Informatics"/>
        </authorList>
    </citation>
    <scope>NUCLEOTIDE SEQUENCE [LARGE SCALE GENOMIC DNA]</scope>
    <source>
        <strain evidence="2">Lake Konstanz</strain>
    </source>
</reference>
<organism evidence="1 2">
    <name type="scientific">Bodo saltans</name>
    <name type="common">Flagellated protozoan</name>
    <dbReference type="NCBI Taxonomy" id="75058"/>
    <lineage>
        <taxon>Eukaryota</taxon>
        <taxon>Discoba</taxon>
        <taxon>Euglenozoa</taxon>
        <taxon>Kinetoplastea</taxon>
        <taxon>Metakinetoplastina</taxon>
        <taxon>Eubodonida</taxon>
        <taxon>Bodonidae</taxon>
        <taxon>Bodo</taxon>
    </lineage>
</organism>
<evidence type="ECO:0000313" key="1">
    <source>
        <dbReference type="EMBL" id="CUG87502.1"/>
    </source>
</evidence>
<proteinExistence type="predicted"/>
<protein>
    <submittedName>
        <fullName evidence="1">Uncharacterized protein</fullName>
    </submittedName>
</protein>
<gene>
    <name evidence="1" type="ORF">BSAL_10445</name>
</gene>
<name>A0A0S4JC16_BODSA</name>
<sequence length="28" mass="2928">MPPEEGGESKGALQGLDCHDINLSLVMS</sequence>
<dbReference type="VEuPathDB" id="TriTrypDB:BSAL_10445"/>
<dbReference type="AlphaFoldDB" id="A0A0S4JC16"/>
<accession>A0A0S4JC16</accession>
<dbReference type="EMBL" id="CYKH01001529">
    <property type="protein sequence ID" value="CUG87502.1"/>
    <property type="molecule type" value="Genomic_DNA"/>
</dbReference>
<keyword evidence="2" id="KW-1185">Reference proteome</keyword>
<dbReference type="Proteomes" id="UP000051952">
    <property type="component" value="Unassembled WGS sequence"/>
</dbReference>
<evidence type="ECO:0000313" key="2">
    <source>
        <dbReference type="Proteomes" id="UP000051952"/>
    </source>
</evidence>